<gene>
    <name evidence="2" type="ORF">FAZ21_18650</name>
</gene>
<feature type="signal peptide" evidence="1">
    <location>
        <begin position="1"/>
        <end position="17"/>
    </location>
</feature>
<dbReference type="Pfam" id="PF12276">
    <property type="entry name" value="DUF3617"/>
    <property type="match status" value="1"/>
</dbReference>
<protein>
    <submittedName>
        <fullName evidence="2">DUF3617 family protein</fullName>
    </submittedName>
</protein>
<comment type="caution">
    <text evidence="2">The sequence shown here is derived from an EMBL/GenBank/DDBJ whole genome shotgun (WGS) entry which is preliminary data.</text>
</comment>
<dbReference type="InterPro" id="IPR022061">
    <property type="entry name" value="DUF3617"/>
</dbReference>
<evidence type="ECO:0000313" key="3">
    <source>
        <dbReference type="Proteomes" id="UP000310016"/>
    </source>
</evidence>
<dbReference type="OrthoDB" id="8589334at2"/>
<dbReference type="Proteomes" id="UP000310016">
    <property type="component" value="Unassembled WGS sequence"/>
</dbReference>
<feature type="chain" id="PRO_5020333083" evidence="1">
    <location>
        <begin position="18"/>
        <end position="159"/>
    </location>
</feature>
<reference evidence="2 3" key="1">
    <citation type="submission" date="2019-04" db="EMBL/GenBank/DDBJ databases">
        <title>Chitiniphilus eburnea sp. nov., a novel chitinolytic bacterium isolated from aquaculture sludge.</title>
        <authorList>
            <person name="Sheng M."/>
        </authorList>
    </citation>
    <scope>NUCLEOTIDE SEQUENCE [LARGE SCALE GENOMIC DNA]</scope>
    <source>
        <strain evidence="2 3">HX-2-15</strain>
    </source>
</reference>
<dbReference type="RefSeq" id="WP_136774944.1">
    <property type="nucleotide sequence ID" value="NZ_CP156074.1"/>
</dbReference>
<proteinExistence type="predicted"/>
<keyword evidence="1" id="KW-0732">Signal</keyword>
<dbReference type="AlphaFoldDB" id="A0A4U0PDC6"/>
<evidence type="ECO:0000313" key="2">
    <source>
        <dbReference type="EMBL" id="TJZ65002.1"/>
    </source>
</evidence>
<accession>A0A4U0PDC6</accession>
<organism evidence="2 3">
    <name type="scientific">Chitiniphilus eburneus</name>
    <dbReference type="NCBI Taxonomy" id="2571148"/>
    <lineage>
        <taxon>Bacteria</taxon>
        <taxon>Pseudomonadati</taxon>
        <taxon>Pseudomonadota</taxon>
        <taxon>Betaproteobacteria</taxon>
        <taxon>Neisseriales</taxon>
        <taxon>Chitinibacteraceae</taxon>
        <taxon>Chitiniphilus</taxon>
    </lineage>
</organism>
<evidence type="ECO:0000256" key="1">
    <source>
        <dbReference type="SAM" id="SignalP"/>
    </source>
</evidence>
<keyword evidence="3" id="KW-1185">Reference proteome</keyword>
<dbReference type="EMBL" id="SUMF01000041">
    <property type="protein sequence ID" value="TJZ65002.1"/>
    <property type="molecule type" value="Genomic_DNA"/>
</dbReference>
<sequence length="159" mass="17263">MLRRLCLLALLPLAVHAADLPPLIPTLGKWEITTELSPEQRAAFKDMSPEVLARIKKNGANIDPKAGTLSASFCLNQATLNAWQEGQGLDKQAKCDAPRYSVSGNTLTTDIRCAEPEPSTVHSVINFNAARDAYTFENQITSASVKNAVRGKARRLGEC</sequence>
<name>A0A4U0PDC6_9NEIS</name>